<proteinExistence type="predicted"/>
<comment type="caution">
    <text evidence="2">The sequence shown here is derived from an EMBL/GenBank/DDBJ whole genome shotgun (WGS) entry which is preliminary data.</text>
</comment>
<evidence type="ECO:0000313" key="2">
    <source>
        <dbReference type="EMBL" id="CAG8498406.1"/>
    </source>
</evidence>
<name>A0A9N9EYU3_9GLOM</name>
<dbReference type="Pfam" id="PF12726">
    <property type="entry name" value="SEN1_N"/>
    <property type="match status" value="1"/>
</dbReference>
<evidence type="ECO:0000259" key="1">
    <source>
        <dbReference type="Pfam" id="PF12726"/>
    </source>
</evidence>
<sequence length="999" mass="116231">MSNSFTLRNDAFQTETDPEYCYVIALMNAKLSNPYDNQIFINFYEASLKLILRRTNRSPSQHLLCTSELEDIVIEMMPLFSLDTPDYRVARFRCIFENQLKHCFNCVLTYHKKIRFFIQRWKQIYDPSSVDLYSNHLEDVYATRIRNGLVELKAKLLRANTLDPSQLLGIVNLQLNTDNSTALFEILVYPKALQHGTVNKLFVEILLILLQRENLPRPTNRFLPGIFIASLHENLEIQNWAWSTLQNIDSSLNFNEMMEGDFESVIHSVLSFIVEFFRQTGAFYTQYPFTNNHALIWKGIEMMLSKMEEDVIAEYFITKQQSIIIACNNYLSKPTELGFVEMINCLNIILDKLKEKFWRLISSQITYFVQRIFDAFFFITKASPITPLFCQSLILSLNTLRNSYPKKQPTLIEQGVGDVIHDEFIWLTILRENVSTVCDIYCFIGKMDYVDSLSKLDYQLRFSVWRNIFKYASENILDHLELRSHTIVSFIECFNKIAIMDDASDLNNRGTNQNSNVALLSAFNLSILNIKCITLRFLEKIQMMNTQKLKTFLPVHIASFSIIHFLASPDLNIRASGLLFLKKLYFSNSYYEMIKENTEATILGLISVTTSFIQWTDVGCDTLKLANNIKTLLCEFIPLIFGEKCIFKDKPYFQNFKILTMQFWDILWVKYYKIFQLCKKWDRFGIITRNQEIKILLSEYLKIATITLMSHENYALEFSDSLYDLQMRYFSLLCVILDSNDKDLLNIAAQESTKVLEFLSTHNIIIETKLYVKLENFLIIEENNELNEKGLKEFTQALNKHTPKFPGIKSFESFELINEELLDPDCDVSRSLGNLEEISNFKEQKENDISKGSSIEIPVDYEQFENNSLKTAFPNYTEIVQSSSLNPSMNLPDKEIMEDNPSPSIFDKILDFSNKKIAEKQTFELENSAQVEKINNSSKGRQRNIPKTFQISNEKAISISTKSLPKIQVNTSQKLNTNMSRNERKYSPIIINSIELDKQ</sequence>
<organism evidence="2 3">
    <name type="scientific">Diversispora eburnea</name>
    <dbReference type="NCBI Taxonomy" id="1213867"/>
    <lineage>
        <taxon>Eukaryota</taxon>
        <taxon>Fungi</taxon>
        <taxon>Fungi incertae sedis</taxon>
        <taxon>Mucoromycota</taxon>
        <taxon>Glomeromycotina</taxon>
        <taxon>Glomeromycetes</taxon>
        <taxon>Diversisporales</taxon>
        <taxon>Diversisporaceae</taxon>
        <taxon>Diversispora</taxon>
    </lineage>
</organism>
<keyword evidence="3" id="KW-1185">Reference proteome</keyword>
<protein>
    <submittedName>
        <fullName evidence="2">11055_t:CDS:1</fullName>
    </submittedName>
</protein>
<accession>A0A9N9EYU3</accession>
<dbReference type="OrthoDB" id="2402282at2759"/>
<feature type="domain" description="Helicase Sen1 N-terminal" evidence="1">
    <location>
        <begin position="96"/>
        <end position="375"/>
    </location>
</feature>
<reference evidence="2" key="1">
    <citation type="submission" date="2021-06" db="EMBL/GenBank/DDBJ databases">
        <authorList>
            <person name="Kallberg Y."/>
            <person name="Tangrot J."/>
            <person name="Rosling A."/>
        </authorList>
    </citation>
    <scope>NUCLEOTIDE SEQUENCE</scope>
    <source>
        <strain evidence="2">AZ414A</strain>
    </source>
</reference>
<dbReference type="Proteomes" id="UP000789706">
    <property type="component" value="Unassembled WGS sequence"/>
</dbReference>
<gene>
    <name evidence="2" type="ORF">DEBURN_LOCUS4545</name>
</gene>
<feature type="non-terminal residue" evidence="2">
    <location>
        <position position="999"/>
    </location>
</feature>
<evidence type="ECO:0000313" key="3">
    <source>
        <dbReference type="Proteomes" id="UP000789706"/>
    </source>
</evidence>
<dbReference type="AlphaFoldDB" id="A0A9N9EYU3"/>
<dbReference type="EMBL" id="CAJVPK010000350">
    <property type="protein sequence ID" value="CAG8498406.1"/>
    <property type="molecule type" value="Genomic_DNA"/>
</dbReference>
<dbReference type="InterPro" id="IPR024481">
    <property type="entry name" value="Helicase_Sen1_N"/>
</dbReference>